<name>A0AA40FT67_9HYME</name>
<gene>
    <name evidence="2" type="ORF">K0M31_006884</name>
</gene>
<keyword evidence="3" id="KW-1185">Reference proteome</keyword>
<sequence>MNKGSEKFRFVRASFAREFIDICEKEATAGLTTIEECGNEEYEWLESIKAGRQSLKSTERGHAPGHRKYENFGDERRKKKSGWMRIFAKEKKGKKLKKKRRERNVRTCLYLCVYVVHMRMQACVVDTNGTSEWLRVKGNITKREKGNIGKWE</sequence>
<reference evidence="2" key="1">
    <citation type="submission" date="2021-10" db="EMBL/GenBank/DDBJ databases">
        <title>Melipona bicolor Genome sequencing and assembly.</title>
        <authorList>
            <person name="Araujo N.S."/>
            <person name="Arias M.C."/>
        </authorList>
    </citation>
    <scope>NUCLEOTIDE SEQUENCE</scope>
    <source>
        <strain evidence="2">USP_2M_L1-L4_2017</strain>
        <tissue evidence="2">Whole body</tissue>
    </source>
</reference>
<protein>
    <submittedName>
        <fullName evidence="2">Uncharacterized protein</fullName>
    </submittedName>
</protein>
<evidence type="ECO:0000256" key="1">
    <source>
        <dbReference type="SAM" id="MobiDB-lite"/>
    </source>
</evidence>
<dbReference type="Proteomes" id="UP001177670">
    <property type="component" value="Unassembled WGS sequence"/>
</dbReference>
<dbReference type="EMBL" id="JAHYIQ010000018">
    <property type="protein sequence ID" value="KAK1124536.1"/>
    <property type="molecule type" value="Genomic_DNA"/>
</dbReference>
<evidence type="ECO:0000313" key="3">
    <source>
        <dbReference type="Proteomes" id="UP001177670"/>
    </source>
</evidence>
<organism evidence="2 3">
    <name type="scientific">Melipona bicolor</name>
    <dbReference type="NCBI Taxonomy" id="60889"/>
    <lineage>
        <taxon>Eukaryota</taxon>
        <taxon>Metazoa</taxon>
        <taxon>Ecdysozoa</taxon>
        <taxon>Arthropoda</taxon>
        <taxon>Hexapoda</taxon>
        <taxon>Insecta</taxon>
        <taxon>Pterygota</taxon>
        <taxon>Neoptera</taxon>
        <taxon>Endopterygota</taxon>
        <taxon>Hymenoptera</taxon>
        <taxon>Apocrita</taxon>
        <taxon>Aculeata</taxon>
        <taxon>Apoidea</taxon>
        <taxon>Anthophila</taxon>
        <taxon>Apidae</taxon>
        <taxon>Melipona</taxon>
    </lineage>
</organism>
<feature type="region of interest" description="Disordered" evidence="1">
    <location>
        <begin position="55"/>
        <end position="76"/>
    </location>
</feature>
<accession>A0AA40FT67</accession>
<proteinExistence type="predicted"/>
<evidence type="ECO:0000313" key="2">
    <source>
        <dbReference type="EMBL" id="KAK1124536.1"/>
    </source>
</evidence>
<dbReference type="AlphaFoldDB" id="A0AA40FT67"/>
<feature type="compositionally biased region" description="Basic and acidic residues" evidence="1">
    <location>
        <begin position="57"/>
        <end position="76"/>
    </location>
</feature>
<comment type="caution">
    <text evidence="2">The sequence shown here is derived from an EMBL/GenBank/DDBJ whole genome shotgun (WGS) entry which is preliminary data.</text>
</comment>